<sequence>MNLSMKSPIDWYGRVFGFTLSRCKTILEEKQRKVSGISNLSNPSNRSNLSTPTGSSISWPQLFAIVVQVIVPIVREELKLSSPSTISPNKSNNSNTLRQNTDNNASDTHHTSIEAQMLVIAWKVIVLLCQEEENTYQVQDNKEHPINTIDDSSLNSSTSHISMLQDLLRNDAGLVLLHLMLNKEWKNQWTTFPDAVGNNDGYGPNLMHLLLEERQVAFKYPGPSTLLFTEVCKDVLKKGWGIQDWVYIVRNTWDHWKTMVVNKWIEFESNPQAQQIMEEVIEAILEIVLETVTPLSHTDVELIMAGVKELLPLLWTIKPPQENSTSSTDIRSSDSSESSTCCCIIQ</sequence>
<evidence type="ECO:0000313" key="2">
    <source>
        <dbReference type="EMBL" id="AYV86489.1"/>
    </source>
</evidence>
<feature type="region of interest" description="Disordered" evidence="1">
    <location>
        <begin position="321"/>
        <end position="341"/>
    </location>
</feature>
<feature type="compositionally biased region" description="Polar residues" evidence="1">
    <location>
        <begin position="82"/>
        <end position="106"/>
    </location>
</feature>
<dbReference type="EMBL" id="MK072507">
    <property type="protein sequence ID" value="AYV86489.1"/>
    <property type="molecule type" value="Genomic_DNA"/>
</dbReference>
<name>A0A3G5AKP0_9VIRU</name>
<protein>
    <submittedName>
        <fullName evidence="2">Uncharacterized protein</fullName>
    </submittedName>
</protein>
<evidence type="ECO:0000256" key="1">
    <source>
        <dbReference type="SAM" id="MobiDB-lite"/>
    </source>
</evidence>
<feature type="region of interest" description="Disordered" evidence="1">
    <location>
        <begin position="82"/>
        <end position="107"/>
    </location>
</feature>
<feature type="compositionally biased region" description="Low complexity" evidence="1">
    <location>
        <begin position="324"/>
        <end position="339"/>
    </location>
</feature>
<reference evidence="2" key="1">
    <citation type="submission" date="2018-10" db="EMBL/GenBank/DDBJ databases">
        <title>Hidden diversity of soil giant viruses.</title>
        <authorList>
            <person name="Schulz F."/>
            <person name="Alteio L."/>
            <person name="Goudeau D."/>
            <person name="Ryan E.M."/>
            <person name="Malmstrom R.R."/>
            <person name="Blanchard J."/>
            <person name="Woyke T."/>
        </authorList>
    </citation>
    <scope>NUCLEOTIDE SEQUENCE</scope>
    <source>
        <strain evidence="2">SYV1</strain>
    </source>
</reference>
<accession>A0A3G5AKP0</accession>
<organism evidence="2">
    <name type="scientific">Sylvanvirus sp</name>
    <dbReference type="NCBI Taxonomy" id="2487774"/>
    <lineage>
        <taxon>Viruses</taxon>
    </lineage>
</organism>
<gene>
    <name evidence="2" type="ORF">Sylvanvirus1_85</name>
</gene>
<proteinExistence type="predicted"/>